<dbReference type="GO" id="GO:0008289">
    <property type="term" value="F:lipid binding"/>
    <property type="evidence" value="ECO:0007669"/>
    <property type="project" value="UniProtKB-KW"/>
</dbReference>
<evidence type="ECO:0000256" key="5">
    <source>
        <dbReference type="ARBA" id="ARBA00023121"/>
    </source>
</evidence>
<feature type="region of interest" description="Disordered" evidence="7">
    <location>
        <begin position="216"/>
        <end position="243"/>
    </location>
</feature>
<dbReference type="InterPro" id="IPR013718">
    <property type="entry name" value="COQ9_C"/>
</dbReference>
<keyword evidence="5" id="KW-0446">Lipid-binding</keyword>
<evidence type="ECO:0000256" key="4">
    <source>
        <dbReference type="ARBA" id="ARBA00022946"/>
    </source>
</evidence>
<evidence type="ECO:0000256" key="1">
    <source>
        <dbReference type="ARBA" id="ARBA00004749"/>
    </source>
</evidence>
<keyword evidence="3" id="KW-0831">Ubiquinone biosynthesis</keyword>
<evidence type="ECO:0000313" key="10">
    <source>
        <dbReference type="Proteomes" id="UP001315686"/>
    </source>
</evidence>
<name>A0AAP2G513_9RHOB</name>
<dbReference type="Gene3D" id="1.10.357.10">
    <property type="entry name" value="Tetracycline Repressor, domain 2"/>
    <property type="match status" value="1"/>
</dbReference>
<dbReference type="EMBL" id="JADQAZ010000003">
    <property type="protein sequence ID" value="MBT0958885.1"/>
    <property type="molecule type" value="Genomic_DNA"/>
</dbReference>
<keyword evidence="10" id="KW-1185">Reference proteome</keyword>
<evidence type="ECO:0000313" key="9">
    <source>
        <dbReference type="EMBL" id="MBT0958885.1"/>
    </source>
</evidence>
<comment type="similarity">
    <text evidence="2">Belongs to the COQ9 family.</text>
</comment>
<dbReference type="InterPro" id="IPR012762">
    <property type="entry name" value="Ubiq_biosynth_COQ9"/>
</dbReference>
<accession>A0AAP2G513</accession>
<dbReference type="Pfam" id="PF08511">
    <property type="entry name" value="COQ9"/>
    <property type="match status" value="1"/>
</dbReference>
<evidence type="ECO:0000256" key="6">
    <source>
        <dbReference type="ARBA" id="ARBA00058104"/>
    </source>
</evidence>
<evidence type="ECO:0000256" key="2">
    <source>
        <dbReference type="ARBA" id="ARBA00010766"/>
    </source>
</evidence>
<sequence>MVQIEPKQQEIREELLRAAMDHVAFDGWSETTYRAAVAQSRIDAQVARAACPRGAVDLALCFHALGDEEMLRRMAATAPAEMRFRDRIAQAVRFRIEAIEDKEAVRRASSLFALPQNAALGAGAIWGTADRIWSALGDASRDVNWYTKRATLSGVYGATVLYWLGDDSEGQEATWTFLDRRIDDVMQIEKVKAQVNESPLLRGLLAGPNWLASRIKAPGAHPPAGMPGHWAPEGPETSGGNNS</sequence>
<reference evidence="9 10" key="1">
    <citation type="journal article" date="2021" name="Arch. Microbiol.">
        <title>Harenicola maris gen. nov., sp. nov. isolated from the Sea of Japan shallow sediments.</title>
        <authorList>
            <person name="Romanenko L.A."/>
            <person name="Kurilenko V.V."/>
            <person name="Chernysheva N.Y."/>
            <person name="Tekutyeva L.A."/>
            <person name="Velansky P.V."/>
            <person name="Svetashev V.I."/>
            <person name="Isaeva M.P."/>
        </authorList>
    </citation>
    <scope>NUCLEOTIDE SEQUENCE [LARGE SCALE GENOMIC DNA]</scope>
    <source>
        <strain evidence="9 10">KMM 3653</strain>
    </source>
</reference>
<dbReference type="NCBIfam" id="TIGR02396">
    <property type="entry name" value="diverge_rpsU"/>
    <property type="match status" value="1"/>
</dbReference>
<comment type="pathway">
    <text evidence="1">Cofactor biosynthesis; ubiquinone biosynthesis.</text>
</comment>
<keyword evidence="4" id="KW-0809">Transit peptide</keyword>
<dbReference type="PANTHER" id="PTHR21427:SF19">
    <property type="entry name" value="UBIQUINONE BIOSYNTHESIS PROTEIN COQ9, MITOCHONDRIAL"/>
    <property type="match status" value="1"/>
</dbReference>
<evidence type="ECO:0000259" key="8">
    <source>
        <dbReference type="Pfam" id="PF08511"/>
    </source>
</evidence>
<evidence type="ECO:0000256" key="3">
    <source>
        <dbReference type="ARBA" id="ARBA00022688"/>
    </source>
</evidence>
<comment type="caution">
    <text evidence="9">The sequence shown here is derived from an EMBL/GenBank/DDBJ whole genome shotgun (WGS) entry which is preliminary data.</text>
</comment>
<dbReference type="GO" id="GO:0006744">
    <property type="term" value="P:ubiquinone biosynthetic process"/>
    <property type="evidence" value="ECO:0007669"/>
    <property type="project" value="UniProtKB-KW"/>
</dbReference>
<gene>
    <name evidence="9" type="ORF">IV417_15960</name>
</gene>
<dbReference type="AlphaFoldDB" id="A0AAP2G513"/>
<dbReference type="Proteomes" id="UP001315686">
    <property type="component" value="Unassembled WGS sequence"/>
</dbReference>
<feature type="domain" description="COQ9 C-terminal" evidence="8">
    <location>
        <begin position="122"/>
        <end position="189"/>
    </location>
</feature>
<evidence type="ECO:0000256" key="7">
    <source>
        <dbReference type="SAM" id="MobiDB-lite"/>
    </source>
</evidence>
<proteinExistence type="inferred from homology"/>
<dbReference type="PANTHER" id="PTHR21427">
    <property type="entry name" value="UBIQUINONE BIOSYNTHESIS PROTEIN COQ9, MITOCHONDRIAL"/>
    <property type="match status" value="1"/>
</dbReference>
<organism evidence="9 10">
    <name type="scientific">Harenicola maris</name>
    <dbReference type="NCBI Taxonomy" id="2841044"/>
    <lineage>
        <taxon>Bacteria</taxon>
        <taxon>Pseudomonadati</taxon>
        <taxon>Pseudomonadota</taxon>
        <taxon>Alphaproteobacteria</taxon>
        <taxon>Rhodobacterales</taxon>
        <taxon>Paracoccaceae</taxon>
        <taxon>Harenicola</taxon>
    </lineage>
</organism>
<comment type="function">
    <text evidence="6">Membrane-associated protein that warps the membrane surface to access and bind aromatic isoprenes with high specificity, including ubiquinone (CoQ) isoprene intermediates and presents them directly to COQ7, therefore facilitating the COQ7-mediated hydroxylase step. Participates in the biosynthesis of coenzyme Q, also named ubiquinone, an essential lipid-soluble electron transporter for aerobic cellular respiration.</text>
</comment>
<protein>
    <submittedName>
        <fullName evidence="9">COQ9 family protein</fullName>
    </submittedName>
</protein>